<evidence type="ECO:0000256" key="1">
    <source>
        <dbReference type="ARBA" id="ARBA00004811"/>
    </source>
</evidence>
<evidence type="ECO:0000256" key="7">
    <source>
        <dbReference type="ARBA" id="ARBA00044633"/>
    </source>
</evidence>
<dbReference type="RefSeq" id="WP_110369391.1">
    <property type="nucleotide sequence ID" value="NZ_CP029287.2"/>
</dbReference>
<dbReference type="EC" id="2.5.1.19" evidence="3"/>
<dbReference type="SUPFAM" id="SSF55205">
    <property type="entry name" value="EPT/RTPC-like"/>
    <property type="match status" value="1"/>
</dbReference>
<proteinExistence type="inferred from homology"/>
<dbReference type="OrthoDB" id="43788at2157"/>
<dbReference type="KEGG" id="mhk:DFR87_09180"/>
<dbReference type="STRING" id="1293036.GCA_001315825_00714"/>
<dbReference type="AlphaFoldDB" id="A0A2U9IUX5"/>
<keyword evidence="10" id="KW-1185">Reference proteome</keyword>
<dbReference type="InterPro" id="IPR023193">
    <property type="entry name" value="EPSP_synthase_CS"/>
</dbReference>
<evidence type="ECO:0000256" key="6">
    <source>
        <dbReference type="ARBA" id="ARBA00023141"/>
    </source>
</evidence>
<dbReference type="GeneID" id="36835512"/>
<keyword evidence="6" id="KW-0057">Aromatic amino acid biosynthesis</keyword>
<dbReference type="Proteomes" id="UP000247586">
    <property type="component" value="Chromosome"/>
</dbReference>
<evidence type="ECO:0000256" key="5">
    <source>
        <dbReference type="ARBA" id="ARBA00022679"/>
    </source>
</evidence>
<reference evidence="9 10" key="1">
    <citation type="submission" date="2018-05" db="EMBL/GenBank/DDBJ databases">
        <title>Complete Genome Sequences of Extremely Thermoacidophilic, Metal-Mobilizing Type-Strain Members of the Archaeal Family Sulfolobaceae: Acidianus brierleyi DSM-1651T, Acidianus sulfidivorans DSM-18786T, Metallosphaera hakonensis DSM-7519T, and Metallosphaera prunae DSM-10039T.</title>
        <authorList>
            <person name="Counts J.A."/>
            <person name="Kelly R.M."/>
        </authorList>
    </citation>
    <scope>NUCLEOTIDE SEQUENCE [LARGE SCALE GENOMIC DNA]</scope>
    <source>
        <strain evidence="9 10">HO1-1</strain>
    </source>
</reference>
<evidence type="ECO:0000313" key="9">
    <source>
        <dbReference type="EMBL" id="AWR99838.1"/>
    </source>
</evidence>
<sequence length="392" mass="42832">MRVEIEPSRIEGEVGAPPSKSLGIRYVLLSLLTEVSLEQLPDSDDVKVATKVVQDLREGREELYLGGSATTLRMIIPILLAMGRKMKLDGDETLRRRPLRALKSLSAKFSSFNLPLTVEGHLNEEVEIEGWESSQYVSGLIYALCLKGGGRIKLIPPISSKGYIYMTADVIRAVNGEVRFQDNVIEVRCGKLSKFRGKVPGDYALASFYAVGAILTGGKVRISNLYPPPNYVGDHVIVEMLRESGAKSQVNQDTWTVEYRGQVRPLHVSINDVPDLAPSLAGLMALGSGESIMEDVERLRLKESDRIATILDTLSRFGIRGSYDAGKITVTGGNPRRGEVECPNDHRIAMMAGDLALKAGGSVSRAECVRKSNPRFWTDISSLGGKLTLKGS</sequence>
<comment type="catalytic activity">
    <reaction evidence="7">
        <text>3-phosphoshikimate + phosphoenolpyruvate = 5-O-(1-carboxyvinyl)-3-phosphoshikimate + phosphate</text>
        <dbReference type="Rhea" id="RHEA:21256"/>
        <dbReference type="ChEBI" id="CHEBI:43474"/>
        <dbReference type="ChEBI" id="CHEBI:57701"/>
        <dbReference type="ChEBI" id="CHEBI:58702"/>
        <dbReference type="ChEBI" id="CHEBI:145989"/>
        <dbReference type="EC" id="2.5.1.19"/>
    </reaction>
    <physiologicalReaction direction="left-to-right" evidence="7">
        <dbReference type="Rhea" id="RHEA:21257"/>
    </physiologicalReaction>
</comment>
<keyword evidence="4" id="KW-0028">Amino-acid biosynthesis</keyword>
<evidence type="ECO:0000256" key="2">
    <source>
        <dbReference type="ARBA" id="ARBA00009948"/>
    </source>
</evidence>
<reference evidence="10" key="2">
    <citation type="submission" date="2020-03" db="EMBL/GenBank/DDBJ databases">
        <title>Complete Genome Sequences of Extremely Thermoacidophilic, Metal-Mobilizing Type-Strain Members of the Archaeal Family Sulfolobaceae: Acidianus brierleyi DSM-1651T, Acidianus sulfidivorans DSM-18786T, Metallosphaera hakonensis DSM-7519T, and Metallosphaera prunae DSM-10039T.</title>
        <authorList>
            <person name="Counts J.A."/>
            <person name="Kelly R.M."/>
        </authorList>
    </citation>
    <scope>NUCLEOTIDE SEQUENCE [LARGE SCALE GENOMIC DNA]</scope>
    <source>
        <strain evidence="10">HO1-1</strain>
    </source>
</reference>
<dbReference type="PANTHER" id="PTHR21090:SF5">
    <property type="entry name" value="PENTAFUNCTIONAL AROM POLYPEPTIDE"/>
    <property type="match status" value="1"/>
</dbReference>
<dbReference type="UniPathway" id="UPA00053">
    <property type="reaction ID" value="UER00089"/>
</dbReference>
<organism evidence="9 10">
    <name type="scientific">Metallosphaera hakonensis JCM 8857 = DSM 7519</name>
    <dbReference type="NCBI Taxonomy" id="1293036"/>
    <lineage>
        <taxon>Archaea</taxon>
        <taxon>Thermoproteota</taxon>
        <taxon>Thermoprotei</taxon>
        <taxon>Sulfolobales</taxon>
        <taxon>Sulfolobaceae</taxon>
        <taxon>Metallosphaera</taxon>
    </lineage>
</organism>
<evidence type="ECO:0000256" key="4">
    <source>
        <dbReference type="ARBA" id="ARBA00022605"/>
    </source>
</evidence>
<dbReference type="InterPro" id="IPR013792">
    <property type="entry name" value="RNA3'P_cycl/enolpyr_Trfase_a/b"/>
</dbReference>
<dbReference type="GO" id="GO:0008652">
    <property type="term" value="P:amino acid biosynthetic process"/>
    <property type="evidence" value="ECO:0007669"/>
    <property type="project" value="UniProtKB-KW"/>
</dbReference>
<feature type="domain" description="Enolpyruvate transferase" evidence="8">
    <location>
        <begin position="62"/>
        <end position="378"/>
    </location>
</feature>
<comment type="similarity">
    <text evidence="2">Belongs to the EPSP synthase family.</text>
</comment>
<dbReference type="PROSITE" id="PS00885">
    <property type="entry name" value="EPSP_SYNTHASE_2"/>
    <property type="match status" value="1"/>
</dbReference>
<dbReference type="GO" id="GO:0009423">
    <property type="term" value="P:chorismate biosynthetic process"/>
    <property type="evidence" value="ECO:0007669"/>
    <property type="project" value="UniProtKB-UniPathway"/>
</dbReference>
<dbReference type="Gene3D" id="3.65.10.10">
    <property type="entry name" value="Enolpyruvate transferase domain"/>
    <property type="match status" value="2"/>
</dbReference>
<dbReference type="Pfam" id="PF00275">
    <property type="entry name" value="EPSP_synthase"/>
    <property type="match status" value="1"/>
</dbReference>
<dbReference type="PANTHER" id="PTHR21090">
    <property type="entry name" value="AROM/DEHYDROQUINATE SYNTHASE"/>
    <property type="match status" value="1"/>
</dbReference>
<evidence type="ECO:0000256" key="3">
    <source>
        <dbReference type="ARBA" id="ARBA00012450"/>
    </source>
</evidence>
<dbReference type="InterPro" id="IPR006264">
    <property type="entry name" value="EPSP_synthase"/>
</dbReference>
<protein>
    <recommendedName>
        <fullName evidence="3">3-phosphoshikimate 1-carboxyvinyltransferase</fullName>
        <ecNumber evidence="3">2.5.1.19</ecNumber>
    </recommendedName>
</protein>
<dbReference type="PROSITE" id="PS00104">
    <property type="entry name" value="EPSP_SYNTHASE_1"/>
    <property type="match status" value="1"/>
</dbReference>
<dbReference type="GO" id="GO:0009073">
    <property type="term" value="P:aromatic amino acid family biosynthetic process"/>
    <property type="evidence" value="ECO:0007669"/>
    <property type="project" value="UniProtKB-KW"/>
</dbReference>
<accession>A0A2U9IUX5</accession>
<evidence type="ECO:0000313" key="10">
    <source>
        <dbReference type="Proteomes" id="UP000247586"/>
    </source>
</evidence>
<comment type="pathway">
    <text evidence="1">Metabolic intermediate biosynthesis; chorismate biosynthesis; chorismate from D-erythrose 4-phosphate and phosphoenolpyruvate: step 6/7.</text>
</comment>
<dbReference type="EMBL" id="CP029287">
    <property type="protein sequence ID" value="AWR99838.1"/>
    <property type="molecule type" value="Genomic_DNA"/>
</dbReference>
<dbReference type="PIRSF" id="PIRSF000505">
    <property type="entry name" value="EPSPS"/>
    <property type="match status" value="1"/>
</dbReference>
<keyword evidence="5 9" id="KW-0808">Transferase</keyword>
<evidence type="ECO:0000259" key="8">
    <source>
        <dbReference type="Pfam" id="PF00275"/>
    </source>
</evidence>
<dbReference type="InterPro" id="IPR001986">
    <property type="entry name" value="Enolpyruvate_Tfrase_dom"/>
</dbReference>
<name>A0A2U9IUX5_9CREN</name>
<dbReference type="GO" id="GO:0003866">
    <property type="term" value="F:3-phosphoshikimate 1-carboxyvinyltransferase activity"/>
    <property type="evidence" value="ECO:0007669"/>
    <property type="project" value="UniProtKB-EC"/>
</dbReference>
<gene>
    <name evidence="9" type="ORF">DFR87_09180</name>
</gene>
<reference evidence="10" key="3">
    <citation type="submission" date="2020-03" db="EMBL/GenBank/DDBJ databases">
        <title>Sequencing and Assembly of Multiple Reported Metal-Biooxidizing Members of the Extremely Thermoacidophilic Archaeal Family Sulfolobaceae.</title>
        <authorList>
            <person name="Counts J.A."/>
            <person name="Kelly R.M."/>
        </authorList>
    </citation>
    <scope>NUCLEOTIDE SEQUENCE [LARGE SCALE GENOMIC DNA]</scope>
    <source>
        <strain evidence="10">HO1-1</strain>
    </source>
</reference>
<dbReference type="InterPro" id="IPR036968">
    <property type="entry name" value="Enolpyruvate_Tfrase_sf"/>
</dbReference>